<evidence type="ECO:0000313" key="2">
    <source>
        <dbReference type="Proteomes" id="UP000592820"/>
    </source>
</evidence>
<sequence length="50" mass="5497">MFVNWNESNCAAQSARSSHLPRPDMDSVCVVALNDPVCHFFQLDGSILCA</sequence>
<dbReference type="AlphaFoldDB" id="A0A7W8L7G3"/>
<reference evidence="1 2" key="1">
    <citation type="submission" date="2020-08" db="EMBL/GenBank/DDBJ databases">
        <title>Genomic Encyclopedia of Type Strains, Phase IV (KMG-V): Genome sequencing to study the core and pangenomes of soil and plant-associated prokaryotes.</title>
        <authorList>
            <person name="Whitman W."/>
        </authorList>
    </citation>
    <scope>NUCLEOTIDE SEQUENCE [LARGE SCALE GENOMIC DNA]</scope>
    <source>
        <strain evidence="1 2">JPY162</strain>
    </source>
</reference>
<evidence type="ECO:0000313" key="1">
    <source>
        <dbReference type="EMBL" id="MBB5401902.1"/>
    </source>
</evidence>
<proteinExistence type="predicted"/>
<organism evidence="1 2">
    <name type="scientific">Paraburkholderia youngii</name>
    <dbReference type="NCBI Taxonomy" id="2782701"/>
    <lineage>
        <taxon>Bacteria</taxon>
        <taxon>Pseudomonadati</taxon>
        <taxon>Pseudomonadota</taxon>
        <taxon>Betaproteobacteria</taxon>
        <taxon>Burkholderiales</taxon>
        <taxon>Burkholderiaceae</taxon>
        <taxon>Paraburkholderia</taxon>
    </lineage>
</organism>
<comment type="caution">
    <text evidence="1">The sequence shown here is derived from an EMBL/GenBank/DDBJ whole genome shotgun (WGS) entry which is preliminary data.</text>
</comment>
<dbReference type="EMBL" id="JACHDE010000006">
    <property type="protein sequence ID" value="MBB5401902.1"/>
    <property type="molecule type" value="Genomic_DNA"/>
</dbReference>
<dbReference type="Proteomes" id="UP000592820">
    <property type="component" value="Unassembled WGS sequence"/>
</dbReference>
<name>A0A7W8L7G3_9BURK</name>
<protein>
    <submittedName>
        <fullName evidence="1">Uncharacterized protein</fullName>
    </submittedName>
</protein>
<accession>A0A7W8L7G3</accession>
<gene>
    <name evidence="1" type="ORF">HDG41_003985</name>
</gene>